<protein>
    <submittedName>
        <fullName evidence="3">Uncharacterized protein</fullName>
    </submittedName>
</protein>
<dbReference type="AlphaFoldDB" id="A0A8X6PNR4"/>
<keyword evidence="2" id="KW-0812">Transmembrane</keyword>
<feature type="transmembrane region" description="Helical" evidence="2">
    <location>
        <begin position="176"/>
        <end position="199"/>
    </location>
</feature>
<keyword evidence="2" id="KW-1133">Transmembrane helix</keyword>
<feature type="transmembrane region" description="Helical" evidence="2">
    <location>
        <begin position="219"/>
        <end position="239"/>
    </location>
</feature>
<evidence type="ECO:0000256" key="1">
    <source>
        <dbReference type="SAM" id="MobiDB-lite"/>
    </source>
</evidence>
<name>A0A8X6PNR4_NEPPI</name>
<keyword evidence="2" id="KW-0472">Membrane</keyword>
<gene>
    <name evidence="3" type="ORF">NPIL_198221</name>
</gene>
<proteinExistence type="predicted"/>
<dbReference type="Proteomes" id="UP000887013">
    <property type="component" value="Unassembled WGS sequence"/>
</dbReference>
<organism evidence="3 4">
    <name type="scientific">Nephila pilipes</name>
    <name type="common">Giant wood spider</name>
    <name type="synonym">Nephila maculata</name>
    <dbReference type="NCBI Taxonomy" id="299642"/>
    <lineage>
        <taxon>Eukaryota</taxon>
        <taxon>Metazoa</taxon>
        <taxon>Ecdysozoa</taxon>
        <taxon>Arthropoda</taxon>
        <taxon>Chelicerata</taxon>
        <taxon>Arachnida</taxon>
        <taxon>Araneae</taxon>
        <taxon>Araneomorphae</taxon>
        <taxon>Entelegynae</taxon>
        <taxon>Araneoidea</taxon>
        <taxon>Nephilidae</taxon>
        <taxon>Nephila</taxon>
    </lineage>
</organism>
<dbReference type="EMBL" id="BMAW01070989">
    <property type="protein sequence ID" value="GFT76038.1"/>
    <property type="molecule type" value="Genomic_DNA"/>
</dbReference>
<evidence type="ECO:0000256" key="2">
    <source>
        <dbReference type="SAM" id="Phobius"/>
    </source>
</evidence>
<feature type="transmembrane region" description="Helical" evidence="2">
    <location>
        <begin position="251"/>
        <end position="272"/>
    </location>
</feature>
<dbReference type="OrthoDB" id="10616127at2759"/>
<sequence length="297" mass="33210">MSTEYSETDCSTTVPVPNNEPPKGPVMITLDDPPAADSRDTSPRSSEYEAVLSSIGSSIPESTLSSGGGASLESSEAATNATSECDDFESKICSPRDLEDILPLEDYIPRAVRPIQAADNNESMFNGRFTGPYRAFMMKIRNSPYFKIGREFLLLAFSISGLYLGRKFINNCYKTFELVFILVLSMGGAGVLSFLFRFLHMATARFGTVCEWMMLDHLAQIYLVVFLGMAIAEEIVMIFYESYTTCKAFNYYLGCLNAGLFLSLLLEIFIYVDVIVDALDPTKQNSLLTRIRRIYFY</sequence>
<evidence type="ECO:0000313" key="4">
    <source>
        <dbReference type="Proteomes" id="UP000887013"/>
    </source>
</evidence>
<feature type="region of interest" description="Disordered" evidence="1">
    <location>
        <begin position="1"/>
        <end position="78"/>
    </location>
</feature>
<evidence type="ECO:0000313" key="3">
    <source>
        <dbReference type="EMBL" id="GFT76038.1"/>
    </source>
</evidence>
<keyword evidence="4" id="KW-1185">Reference proteome</keyword>
<feature type="compositionally biased region" description="Low complexity" evidence="1">
    <location>
        <begin position="61"/>
        <end position="78"/>
    </location>
</feature>
<reference evidence="3" key="1">
    <citation type="submission" date="2020-08" db="EMBL/GenBank/DDBJ databases">
        <title>Multicomponent nature underlies the extraordinary mechanical properties of spider dragline silk.</title>
        <authorList>
            <person name="Kono N."/>
            <person name="Nakamura H."/>
            <person name="Mori M."/>
            <person name="Yoshida Y."/>
            <person name="Ohtoshi R."/>
            <person name="Malay A.D."/>
            <person name="Moran D.A.P."/>
            <person name="Tomita M."/>
            <person name="Numata K."/>
            <person name="Arakawa K."/>
        </authorList>
    </citation>
    <scope>NUCLEOTIDE SEQUENCE</scope>
</reference>
<feature type="compositionally biased region" description="Polar residues" evidence="1">
    <location>
        <begin position="1"/>
        <end position="16"/>
    </location>
</feature>
<accession>A0A8X6PNR4</accession>
<comment type="caution">
    <text evidence="3">The sequence shown here is derived from an EMBL/GenBank/DDBJ whole genome shotgun (WGS) entry which is preliminary data.</text>
</comment>